<dbReference type="EMBL" id="PRLP01000035">
    <property type="protein sequence ID" value="PPC77208.1"/>
    <property type="molecule type" value="Genomic_DNA"/>
</dbReference>
<name>A0A2S5KR17_9PROT</name>
<protein>
    <recommendedName>
        <fullName evidence="4">DUF3080 domain-containing protein</fullName>
    </recommendedName>
</protein>
<feature type="chain" id="PRO_5015696177" description="DUF3080 domain-containing protein" evidence="1">
    <location>
        <begin position="29"/>
        <end position="387"/>
    </location>
</feature>
<organism evidence="2 3">
    <name type="scientific">Proteobacteria bacterium 228</name>
    <dbReference type="NCBI Taxonomy" id="2083153"/>
    <lineage>
        <taxon>Bacteria</taxon>
        <taxon>Pseudomonadati</taxon>
        <taxon>Pseudomonadota</taxon>
    </lineage>
</organism>
<dbReference type="OrthoDB" id="6997572at2"/>
<reference evidence="2 3" key="1">
    <citation type="submission" date="2018-02" db="EMBL/GenBank/DDBJ databases">
        <title>novel marine gammaproteobacteria from coastal saline agro ecosystem.</title>
        <authorList>
            <person name="Krishnan R."/>
            <person name="Ramesh Kumar N."/>
        </authorList>
    </citation>
    <scope>NUCLEOTIDE SEQUENCE [LARGE SCALE GENOMIC DNA]</scope>
    <source>
        <strain evidence="2 3">228</strain>
    </source>
</reference>
<dbReference type="Proteomes" id="UP000238196">
    <property type="component" value="Unassembled WGS sequence"/>
</dbReference>
<sequence>MRRFNGRCLKLLPLISIALLGGCIEQSASDLLTDFQQRIERPLEVDVDDITPSSVTLPSYPPRRERLQTHPDIREGMIDVLAFRHCNMLDLIAERNSILGKVAPFSQRYLYELHFIAMASQCLPSLDDTNPDLTDFRQQLQQVLNTKRQDLRHGLIDLIYNSEETGKQFSRSALPLQPMTKTGQDDDSDQGFQASLTALDTLIYAARQTQLAEKAGIYPMTLNSAELEEALATLHHSDFGARLLQSLQLITNQLNDNASLITTRLNNRPVCYRQQPSETGKIAQNVFNRYYAGGVQPYLAQVYQQARAWRQRWMTLNQLAAPLPAELQRYQVQLWEGVGSVAELGQDEMGSNRPTSIWQAYLLAQQRHTNAWQTLLSQCGLMPGQKH</sequence>
<dbReference type="Pfam" id="PF11279">
    <property type="entry name" value="DUF3080"/>
    <property type="match status" value="1"/>
</dbReference>
<dbReference type="PROSITE" id="PS51257">
    <property type="entry name" value="PROKAR_LIPOPROTEIN"/>
    <property type="match status" value="1"/>
</dbReference>
<gene>
    <name evidence="2" type="ORF">C4K68_12430</name>
</gene>
<comment type="caution">
    <text evidence="2">The sequence shown here is derived from an EMBL/GenBank/DDBJ whole genome shotgun (WGS) entry which is preliminary data.</text>
</comment>
<evidence type="ECO:0000313" key="2">
    <source>
        <dbReference type="EMBL" id="PPC77208.1"/>
    </source>
</evidence>
<evidence type="ECO:0008006" key="4">
    <source>
        <dbReference type="Google" id="ProtNLM"/>
    </source>
</evidence>
<dbReference type="InterPro" id="IPR021431">
    <property type="entry name" value="DUF3080"/>
</dbReference>
<evidence type="ECO:0000313" key="3">
    <source>
        <dbReference type="Proteomes" id="UP000238196"/>
    </source>
</evidence>
<feature type="signal peptide" evidence="1">
    <location>
        <begin position="1"/>
        <end position="28"/>
    </location>
</feature>
<evidence type="ECO:0000256" key="1">
    <source>
        <dbReference type="SAM" id="SignalP"/>
    </source>
</evidence>
<dbReference type="AlphaFoldDB" id="A0A2S5KR17"/>
<accession>A0A2S5KR17</accession>
<keyword evidence="1" id="KW-0732">Signal</keyword>
<proteinExistence type="predicted"/>